<name>A0ABU2S0L8_9ACTN</name>
<dbReference type="PANTHER" id="PTHR43095:SF3">
    <property type="entry name" value="L-XYLULOSE_3-KETO-L-GULONATE KINASE"/>
    <property type="match status" value="1"/>
</dbReference>
<keyword evidence="2 4" id="KW-0808">Transferase</keyword>
<dbReference type="Gene3D" id="3.30.420.40">
    <property type="match status" value="2"/>
</dbReference>
<comment type="similarity">
    <text evidence="1 4">Belongs to the FGGY kinase family.</text>
</comment>
<dbReference type="InterPro" id="IPR000577">
    <property type="entry name" value="Carb_kinase_FGGY"/>
</dbReference>
<sequence length="496" mass="51359">MSEPVAVCVDAGTTMIKAVVFGDDGRELAVFRRETAVGHPRGDRAEQDMAAVWDAVVAAAGEAIAHAAGPVRLLAVTAQGDGAWLVDRDHRPVRPAVLWNDARAAGVVRAWRSDGVLERAFRDNASLTNAGLPNAILKVLAAEEPDALAAAHAVLTCGSWLFLRLTGVLGIDASEASAPWLDIRTRGYSDALLAAYGLTAHRGLLPPLLTGADQVGALTARAADDLGLAPGTPVVLAPYDIVSTALGTGATAVGQAACVLGTTLCTEVLIDAPAPDGEPSGLTLDFGVPGLLMRAFPTLAGTGVLDWTVGLLGLRDHDQLSALAAAVPPGAAGLRVLPYLSPAGERAPFLDAAASGLVTGMLFSHGREHLARAVFEGLAHVIRDCLDAAPGRPAELRLCGGGTASALWCQLIADVTGVPATATQDSEVGAKGALLFARTALGDYRDLTAAASALVRPGRRFDPEPALRDLHEREHAEFLASRELAATRWTGWRAHV</sequence>
<keyword evidence="8" id="KW-1185">Reference proteome</keyword>
<dbReference type="InterPro" id="IPR018483">
    <property type="entry name" value="Carb_kinase_FGGY_CS"/>
</dbReference>
<accession>A0ABU2S0L8</accession>
<dbReference type="SUPFAM" id="SSF53067">
    <property type="entry name" value="Actin-like ATPase domain"/>
    <property type="match status" value="2"/>
</dbReference>
<dbReference type="InterPro" id="IPR043129">
    <property type="entry name" value="ATPase_NBD"/>
</dbReference>
<evidence type="ECO:0000259" key="6">
    <source>
        <dbReference type="Pfam" id="PF02782"/>
    </source>
</evidence>
<dbReference type="Pfam" id="PF00370">
    <property type="entry name" value="FGGY_N"/>
    <property type="match status" value="1"/>
</dbReference>
<dbReference type="EC" id="2.7.1.-" evidence="7"/>
<dbReference type="InterPro" id="IPR050406">
    <property type="entry name" value="FGGY_Carb_Kinase"/>
</dbReference>
<evidence type="ECO:0000256" key="4">
    <source>
        <dbReference type="RuleBase" id="RU003733"/>
    </source>
</evidence>
<proteinExistence type="inferred from homology"/>
<dbReference type="InterPro" id="IPR018485">
    <property type="entry name" value="FGGY_C"/>
</dbReference>
<dbReference type="EMBL" id="JAVREV010000003">
    <property type="protein sequence ID" value="MDT0442231.1"/>
    <property type="molecule type" value="Genomic_DNA"/>
</dbReference>
<dbReference type="PIRSF" id="PIRSF000538">
    <property type="entry name" value="GlpK"/>
    <property type="match status" value="1"/>
</dbReference>
<keyword evidence="3 4" id="KW-0418">Kinase</keyword>
<dbReference type="Pfam" id="PF02782">
    <property type="entry name" value="FGGY_C"/>
    <property type="match status" value="1"/>
</dbReference>
<dbReference type="PROSITE" id="PS00445">
    <property type="entry name" value="FGGY_KINASES_2"/>
    <property type="match status" value="1"/>
</dbReference>
<reference evidence="8" key="1">
    <citation type="submission" date="2023-07" db="EMBL/GenBank/DDBJ databases">
        <title>30 novel species of actinomycetes from the DSMZ collection.</title>
        <authorList>
            <person name="Nouioui I."/>
        </authorList>
    </citation>
    <scope>NUCLEOTIDE SEQUENCE [LARGE SCALE GENOMIC DNA]</scope>
    <source>
        <strain evidence="8">DSM 41886</strain>
    </source>
</reference>
<evidence type="ECO:0000256" key="3">
    <source>
        <dbReference type="ARBA" id="ARBA00022777"/>
    </source>
</evidence>
<evidence type="ECO:0000256" key="2">
    <source>
        <dbReference type="ARBA" id="ARBA00022679"/>
    </source>
</evidence>
<feature type="domain" description="Carbohydrate kinase FGGY N-terminal" evidence="5">
    <location>
        <begin position="6"/>
        <end position="247"/>
    </location>
</feature>
<protein>
    <submittedName>
        <fullName evidence="7">FGGY-family carbohydrate kinase</fullName>
        <ecNumber evidence="7">2.7.1.-</ecNumber>
    </submittedName>
</protein>
<dbReference type="InterPro" id="IPR018484">
    <property type="entry name" value="FGGY_N"/>
</dbReference>
<dbReference type="Proteomes" id="UP001183615">
    <property type="component" value="Unassembled WGS sequence"/>
</dbReference>
<feature type="domain" description="Carbohydrate kinase FGGY C-terminal" evidence="6">
    <location>
        <begin position="256"/>
        <end position="440"/>
    </location>
</feature>
<comment type="caution">
    <text evidence="7">The sequence shown here is derived from an EMBL/GenBank/DDBJ whole genome shotgun (WGS) entry which is preliminary data.</text>
</comment>
<dbReference type="RefSeq" id="WP_311616670.1">
    <property type="nucleotide sequence ID" value="NZ_JAVREV010000003.1"/>
</dbReference>
<dbReference type="GO" id="GO:0016301">
    <property type="term" value="F:kinase activity"/>
    <property type="evidence" value="ECO:0007669"/>
    <property type="project" value="UniProtKB-KW"/>
</dbReference>
<evidence type="ECO:0000256" key="1">
    <source>
        <dbReference type="ARBA" id="ARBA00009156"/>
    </source>
</evidence>
<organism evidence="7 8">
    <name type="scientific">Streptomyces johnsoniae</name>
    <dbReference type="NCBI Taxonomy" id="3075532"/>
    <lineage>
        <taxon>Bacteria</taxon>
        <taxon>Bacillati</taxon>
        <taxon>Actinomycetota</taxon>
        <taxon>Actinomycetes</taxon>
        <taxon>Kitasatosporales</taxon>
        <taxon>Streptomycetaceae</taxon>
        <taxon>Streptomyces</taxon>
    </lineage>
</organism>
<evidence type="ECO:0000313" key="8">
    <source>
        <dbReference type="Proteomes" id="UP001183615"/>
    </source>
</evidence>
<evidence type="ECO:0000313" key="7">
    <source>
        <dbReference type="EMBL" id="MDT0442231.1"/>
    </source>
</evidence>
<dbReference type="PANTHER" id="PTHR43095">
    <property type="entry name" value="SUGAR KINASE"/>
    <property type="match status" value="1"/>
</dbReference>
<evidence type="ECO:0000259" key="5">
    <source>
        <dbReference type="Pfam" id="PF00370"/>
    </source>
</evidence>
<gene>
    <name evidence="7" type="ORF">RM779_06405</name>
</gene>